<keyword evidence="2" id="KW-1185">Reference proteome</keyword>
<protein>
    <submittedName>
        <fullName evidence="1">Uncharacterized protein</fullName>
    </submittedName>
</protein>
<dbReference type="RefSeq" id="WP_345231346.1">
    <property type="nucleotide sequence ID" value="NZ_BAABIQ010000018.1"/>
</dbReference>
<sequence>MENNMKQVVQNKYLKGFSFSSSEEALTFYNNQKADHSLSIEDTFGDNYYCYVCYHSLTNDKLFVLSFSSDEREDNLNFLYWNNLVVLDTGKSIYLIDEAVKIKVSLEVTTPLVGLYVINDEKLLVLEEAFIRVINYKGEVVKSEQTDLIEDFSIKGKLLHIRTDGGNKIIELI</sequence>
<dbReference type="EMBL" id="BAABIQ010000018">
    <property type="protein sequence ID" value="GAA4789638.1"/>
    <property type="molecule type" value="Genomic_DNA"/>
</dbReference>
<gene>
    <name evidence="1" type="ORF">GCM10023231_17060</name>
</gene>
<name>A0ABP9B404_9SPHI</name>
<reference evidence="2" key="1">
    <citation type="journal article" date="2019" name="Int. J. Syst. Evol. Microbiol.">
        <title>The Global Catalogue of Microorganisms (GCM) 10K type strain sequencing project: providing services to taxonomists for standard genome sequencing and annotation.</title>
        <authorList>
            <consortium name="The Broad Institute Genomics Platform"/>
            <consortium name="The Broad Institute Genome Sequencing Center for Infectious Disease"/>
            <person name="Wu L."/>
            <person name="Ma J."/>
        </authorList>
    </citation>
    <scope>NUCLEOTIDE SEQUENCE [LARGE SCALE GENOMIC DNA]</scope>
    <source>
        <strain evidence="2">JCM 18200</strain>
    </source>
</reference>
<comment type="caution">
    <text evidence="1">The sequence shown here is derived from an EMBL/GenBank/DDBJ whole genome shotgun (WGS) entry which is preliminary data.</text>
</comment>
<accession>A0ABP9B404</accession>
<dbReference type="Proteomes" id="UP001501411">
    <property type="component" value="Unassembled WGS sequence"/>
</dbReference>
<evidence type="ECO:0000313" key="1">
    <source>
        <dbReference type="EMBL" id="GAA4789638.1"/>
    </source>
</evidence>
<organism evidence="1 2">
    <name type="scientific">Olivibacter ginsenosidimutans</name>
    <dbReference type="NCBI Taxonomy" id="1176537"/>
    <lineage>
        <taxon>Bacteria</taxon>
        <taxon>Pseudomonadati</taxon>
        <taxon>Bacteroidota</taxon>
        <taxon>Sphingobacteriia</taxon>
        <taxon>Sphingobacteriales</taxon>
        <taxon>Sphingobacteriaceae</taxon>
        <taxon>Olivibacter</taxon>
    </lineage>
</organism>
<evidence type="ECO:0000313" key="2">
    <source>
        <dbReference type="Proteomes" id="UP001501411"/>
    </source>
</evidence>
<proteinExistence type="predicted"/>